<accession>A0AAV3XYI9</accession>
<comment type="caution">
    <text evidence="1">The sequence shown here is derived from an EMBL/GenBank/DDBJ whole genome shotgun (WGS) entry which is preliminary data.</text>
</comment>
<organism evidence="1 2">
    <name type="scientific">Plakobranchus ocellatus</name>
    <dbReference type="NCBI Taxonomy" id="259542"/>
    <lineage>
        <taxon>Eukaryota</taxon>
        <taxon>Metazoa</taxon>
        <taxon>Spiralia</taxon>
        <taxon>Lophotrochozoa</taxon>
        <taxon>Mollusca</taxon>
        <taxon>Gastropoda</taxon>
        <taxon>Heterobranchia</taxon>
        <taxon>Euthyneura</taxon>
        <taxon>Panpulmonata</taxon>
        <taxon>Sacoglossa</taxon>
        <taxon>Placobranchoidea</taxon>
        <taxon>Plakobranchidae</taxon>
        <taxon>Plakobranchus</taxon>
    </lineage>
</organism>
<proteinExistence type="predicted"/>
<protein>
    <submittedName>
        <fullName evidence="1">Uncharacterized protein</fullName>
    </submittedName>
</protein>
<dbReference type="AlphaFoldDB" id="A0AAV3XYI9"/>
<dbReference type="EMBL" id="BLXT01000774">
    <property type="protein sequence ID" value="GFN80015.1"/>
    <property type="molecule type" value="Genomic_DNA"/>
</dbReference>
<dbReference type="Proteomes" id="UP000735302">
    <property type="component" value="Unassembled WGS sequence"/>
</dbReference>
<gene>
    <name evidence="1" type="ORF">PoB_000652100</name>
</gene>
<name>A0AAV3XYI9_9GAST</name>
<evidence type="ECO:0000313" key="1">
    <source>
        <dbReference type="EMBL" id="GFN80015.1"/>
    </source>
</evidence>
<keyword evidence="2" id="KW-1185">Reference proteome</keyword>
<reference evidence="1 2" key="1">
    <citation type="journal article" date="2021" name="Elife">
        <title>Chloroplast acquisition without the gene transfer in kleptoplastic sea slugs, Plakobranchus ocellatus.</title>
        <authorList>
            <person name="Maeda T."/>
            <person name="Takahashi S."/>
            <person name="Yoshida T."/>
            <person name="Shimamura S."/>
            <person name="Takaki Y."/>
            <person name="Nagai Y."/>
            <person name="Toyoda A."/>
            <person name="Suzuki Y."/>
            <person name="Arimoto A."/>
            <person name="Ishii H."/>
            <person name="Satoh N."/>
            <person name="Nishiyama T."/>
            <person name="Hasebe M."/>
            <person name="Maruyama T."/>
            <person name="Minagawa J."/>
            <person name="Obokata J."/>
            <person name="Shigenobu S."/>
        </authorList>
    </citation>
    <scope>NUCLEOTIDE SEQUENCE [LARGE SCALE GENOMIC DNA]</scope>
</reference>
<evidence type="ECO:0000313" key="2">
    <source>
        <dbReference type="Proteomes" id="UP000735302"/>
    </source>
</evidence>
<sequence length="126" mass="14207">MRKVFYIENILIPMVSKEGVRVLGTDEQSVIITLTLIHLLPEGSPRLCLCDCHHACLPTDSHTYSHTYTRSCTAHVSPMAKTVLIRLTGALMNQQDLGALVYGQDLEMLICQQPRTHPKQNRHKDV</sequence>